<dbReference type="SUPFAM" id="SSF81593">
    <property type="entry name" value="Nucleotidyltransferase substrate binding subunit/domain"/>
    <property type="match status" value="1"/>
</dbReference>
<proteinExistence type="predicted"/>
<reference evidence="3 4" key="1">
    <citation type="submission" date="2020-04" db="EMBL/GenBank/DDBJ databases">
        <title>Enterovirga sp. isolate from soil.</title>
        <authorList>
            <person name="Chea S."/>
            <person name="Kim D.-U."/>
        </authorList>
    </citation>
    <scope>NUCLEOTIDE SEQUENCE [LARGE SCALE GENOMIC DNA]</scope>
    <source>
        <strain evidence="3 4">DB1703</strain>
    </source>
</reference>
<protein>
    <submittedName>
        <fullName evidence="3">HEPN domain-containing protein</fullName>
    </submittedName>
</protein>
<feature type="domain" description="HEPN" evidence="2">
    <location>
        <begin position="15"/>
        <end position="103"/>
    </location>
</feature>
<evidence type="ECO:0000313" key="3">
    <source>
        <dbReference type="EMBL" id="NNM74213.1"/>
    </source>
</evidence>
<dbReference type="Proteomes" id="UP000564885">
    <property type="component" value="Unassembled WGS sequence"/>
</dbReference>
<dbReference type="AlphaFoldDB" id="A0A849IJU7"/>
<keyword evidence="4" id="KW-1185">Reference proteome</keyword>
<organism evidence="3 4">
    <name type="scientific">Enterovirga aerilata</name>
    <dbReference type="NCBI Taxonomy" id="2730920"/>
    <lineage>
        <taxon>Bacteria</taxon>
        <taxon>Pseudomonadati</taxon>
        <taxon>Pseudomonadota</taxon>
        <taxon>Alphaproteobacteria</taxon>
        <taxon>Hyphomicrobiales</taxon>
        <taxon>Methylobacteriaceae</taxon>
        <taxon>Enterovirga</taxon>
    </lineage>
</organism>
<dbReference type="RefSeq" id="WP_171219674.1">
    <property type="nucleotide sequence ID" value="NZ_JABEPP010000005.1"/>
</dbReference>
<evidence type="ECO:0000259" key="2">
    <source>
        <dbReference type="Pfam" id="PF05168"/>
    </source>
</evidence>
<comment type="caution">
    <text evidence="3">The sequence shown here is derived from an EMBL/GenBank/DDBJ whole genome shotgun (WGS) entry which is preliminary data.</text>
</comment>
<gene>
    <name evidence="3" type="ORF">HJG44_17750</name>
</gene>
<sequence>MPSGSAPASLHVANSLRLADRDLKDAELLLREGSRNASYHLEQAAEKLLLALLTSEDIHVAVAETHRLDILADRLPEEHPLRDPMRKLAFLQAYATAFRYVKTAGRLPPPMPADKFSLASEALRKLIDGAARHFEVDLEAKDNVPAGKVERMRTTRTELAPVRAGDGDTRPRR</sequence>
<feature type="region of interest" description="Disordered" evidence="1">
    <location>
        <begin position="154"/>
        <end position="173"/>
    </location>
</feature>
<dbReference type="InterPro" id="IPR007842">
    <property type="entry name" value="HEPN_dom"/>
</dbReference>
<accession>A0A849IJU7</accession>
<dbReference type="Gene3D" id="1.20.120.330">
    <property type="entry name" value="Nucleotidyltransferases domain 2"/>
    <property type="match status" value="1"/>
</dbReference>
<name>A0A849IJU7_9HYPH</name>
<dbReference type="Pfam" id="PF05168">
    <property type="entry name" value="HEPN"/>
    <property type="match status" value="1"/>
</dbReference>
<evidence type="ECO:0000256" key="1">
    <source>
        <dbReference type="SAM" id="MobiDB-lite"/>
    </source>
</evidence>
<dbReference type="EMBL" id="JABEPP010000005">
    <property type="protein sequence ID" value="NNM74213.1"/>
    <property type="molecule type" value="Genomic_DNA"/>
</dbReference>
<evidence type="ECO:0000313" key="4">
    <source>
        <dbReference type="Proteomes" id="UP000564885"/>
    </source>
</evidence>